<dbReference type="RefSeq" id="WP_008735137.1">
    <property type="nucleotide sequence ID" value="NZ_CP004387.1"/>
</dbReference>
<protein>
    <recommendedName>
        <fullName evidence="3">Preprotein translocase subunit SecB</fullName>
    </recommendedName>
</protein>
<gene>
    <name evidence="1" type="ORF">S7S_10500</name>
</gene>
<evidence type="ECO:0000313" key="2">
    <source>
        <dbReference type="Proteomes" id="UP000006764"/>
    </source>
</evidence>
<sequence>MQLKLVDIALRGHVLAMKDDFFPVVADWSEYRIEMKAGVRSCTLLPKENDRTLVRYIVSTGLRWTLASDEKNVAASVEADYGLVFVAPESFDIEAQGAETLRQVVLTAWPYWRQDFLQMATKASLPQVAIPTRPDFESEIF</sequence>
<evidence type="ECO:0000313" key="1">
    <source>
        <dbReference type="EMBL" id="AJD48512.1"/>
    </source>
</evidence>
<proteinExistence type="predicted"/>
<name>A0A0B4XQK3_9GAMM</name>
<dbReference type="OrthoDB" id="6058761at2"/>
<accession>A0A0B4XQK3</accession>
<dbReference type="AlphaFoldDB" id="A0A0B4XQK3"/>
<dbReference type="KEGG" id="apac:S7S_10500"/>
<dbReference type="SUPFAM" id="SSF54611">
    <property type="entry name" value="SecB-like"/>
    <property type="match status" value="1"/>
</dbReference>
<dbReference type="HOGENOM" id="CLU_1821304_0_0_6"/>
<reference evidence="1 2" key="1">
    <citation type="journal article" date="2012" name="J. Bacteriol.">
        <title>Genome sequence of an alkane-degrading bacterium, Alcanivorax pacificus type strain W11-5, isolated from deep sea sediment.</title>
        <authorList>
            <person name="Lai Q."/>
            <person name="Shao Z."/>
        </authorList>
    </citation>
    <scope>NUCLEOTIDE SEQUENCE [LARGE SCALE GENOMIC DNA]</scope>
    <source>
        <strain evidence="1 2">W11-5</strain>
    </source>
</reference>
<dbReference type="STRING" id="391936.S7S_10500"/>
<keyword evidence="2" id="KW-1185">Reference proteome</keyword>
<dbReference type="InterPro" id="IPR035958">
    <property type="entry name" value="SecB-like_sf"/>
</dbReference>
<evidence type="ECO:0008006" key="3">
    <source>
        <dbReference type="Google" id="ProtNLM"/>
    </source>
</evidence>
<dbReference type="EMBL" id="CP004387">
    <property type="protein sequence ID" value="AJD48512.1"/>
    <property type="molecule type" value="Genomic_DNA"/>
</dbReference>
<organism evidence="1 2">
    <name type="scientific">Isoalcanivorax pacificus W11-5</name>
    <dbReference type="NCBI Taxonomy" id="391936"/>
    <lineage>
        <taxon>Bacteria</taxon>
        <taxon>Pseudomonadati</taxon>
        <taxon>Pseudomonadota</taxon>
        <taxon>Gammaproteobacteria</taxon>
        <taxon>Oceanospirillales</taxon>
        <taxon>Alcanivoracaceae</taxon>
        <taxon>Isoalcanivorax</taxon>
    </lineage>
</organism>
<dbReference type="Proteomes" id="UP000006764">
    <property type="component" value="Chromosome"/>
</dbReference>